<sequence length="748" mass="84410">MSTTSDPQETQGEQQESLGELFDRIPDNWNGEGQYSMRLIRSDEGKEAIVTVIEPPRTMTQQAKTLIVDPQFLVAGSWYITKSQSRRLFEFLRSSMKEEPTDFSISLQGNGDILDGATLLLENGVRDLKSLAQYRLTKGPNGTSTAGEKCMVGSVNLTSSTLRAFKDVSAKRLQGMFRSLNDGWSRTLGEEMQAEVTLLLRAAMRDKARSALNECKLRHAVLKASCSNAFAFVEPISDDELDCAQAALKVSDERFHEAMQAAKRFLSLDNPSRITWKQVFQSIGANATANVSPSHSTPKRVRDTVSDQSREPTVHLVRDQETGRISVMGGFLSGDRVNLDGSAAGHPNPVAWVNDEPLENGYTFVTFEDFTRMLSNSVHNGKSKPLDDMADTLRHLVSKATADWRMRYAELQKIERDPEAINRPSIYRDAFDRIESIPTERKALFLLFDLNRTFLNSQSLQHLSILDHERMSSLHQIVNKYDGEIQKCMRTLGYTPGSATIGKIVRLPYNTTEGKITAVSGSASSAGTEKSTRIQRAQETMSESSVPQGEEKEKEEEKKKKEKKKKERRNAKSRQNKRNKELRRRQQLDAGAQVPLDFVDAASSSQPSLATWDDPTKRQMIQVSTQASDHKEHPTFEHEAAAKNSSISPTDRNDFGNPLERLTLRWRDRTKRIGRLWRKWTRVLPPQKKKKETTGLSIQNPSKIGPNTWRKSSVGGFTAPKLIRLQAPRLSRIVQQSRQRRGERILQY</sequence>
<dbReference type="AlphaFoldDB" id="A0AAD9CWG4"/>
<keyword evidence="3" id="KW-1185">Reference proteome</keyword>
<dbReference type="Proteomes" id="UP001182556">
    <property type="component" value="Unassembled WGS sequence"/>
</dbReference>
<feature type="compositionally biased region" description="Polar residues" evidence="1">
    <location>
        <begin position="534"/>
        <end position="547"/>
    </location>
</feature>
<feature type="compositionally biased region" description="Basic and acidic residues" evidence="1">
    <location>
        <begin position="549"/>
        <end position="559"/>
    </location>
</feature>
<evidence type="ECO:0000313" key="3">
    <source>
        <dbReference type="Proteomes" id="UP001182556"/>
    </source>
</evidence>
<feature type="region of interest" description="Disordered" evidence="1">
    <location>
        <begin position="288"/>
        <end position="312"/>
    </location>
</feature>
<reference evidence="2" key="1">
    <citation type="submission" date="2023-02" db="EMBL/GenBank/DDBJ databases">
        <title>Identification and recombinant expression of a fungal hydrolase from Papiliotrema laurentii that hydrolyzes apple cutin and clears colloidal polyester polyurethane.</title>
        <authorList>
            <consortium name="DOE Joint Genome Institute"/>
            <person name="Roman V.A."/>
            <person name="Bojanowski C."/>
            <person name="Crable B.R."/>
            <person name="Wagner D.N."/>
            <person name="Hung C.S."/>
            <person name="Nadeau L.J."/>
            <person name="Schratz L."/>
            <person name="Haridas S."/>
            <person name="Pangilinan J."/>
            <person name="Lipzen A."/>
            <person name="Na H."/>
            <person name="Yan M."/>
            <person name="Ng V."/>
            <person name="Grigoriev I.V."/>
            <person name="Spatafora J.W."/>
            <person name="Barlow D."/>
            <person name="Biffinger J."/>
            <person name="Kelley-Loughnane N."/>
            <person name="Varaljay V.A."/>
            <person name="Crookes-Goodson W.J."/>
        </authorList>
    </citation>
    <scope>NUCLEOTIDE SEQUENCE</scope>
    <source>
        <strain evidence="2">5307AH</strain>
    </source>
</reference>
<organism evidence="2 3">
    <name type="scientific">Papiliotrema laurentii</name>
    <name type="common">Cryptococcus laurentii</name>
    <dbReference type="NCBI Taxonomy" id="5418"/>
    <lineage>
        <taxon>Eukaryota</taxon>
        <taxon>Fungi</taxon>
        <taxon>Dikarya</taxon>
        <taxon>Basidiomycota</taxon>
        <taxon>Agaricomycotina</taxon>
        <taxon>Tremellomycetes</taxon>
        <taxon>Tremellales</taxon>
        <taxon>Rhynchogastremaceae</taxon>
        <taxon>Papiliotrema</taxon>
    </lineage>
</organism>
<feature type="region of interest" description="Disordered" evidence="1">
    <location>
        <begin position="519"/>
        <end position="593"/>
    </location>
</feature>
<feature type="compositionally biased region" description="Basic and acidic residues" evidence="1">
    <location>
        <begin position="300"/>
        <end position="312"/>
    </location>
</feature>
<accession>A0AAD9CWG4</accession>
<evidence type="ECO:0000256" key="1">
    <source>
        <dbReference type="SAM" id="MobiDB-lite"/>
    </source>
</evidence>
<proteinExistence type="predicted"/>
<evidence type="ECO:0000313" key="2">
    <source>
        <dbReference type="EMBL" id="KAK1922865.1"/>
    </source>
</evidence>
<feature type="region of interest" description="Disordered" evidence="1">
    <location>
        <begin position="688"/>
        <end position="713"/>
    </location>
</feature>
<protein>
    <submittedName>
        <fullName evidence="2">Uncharacterized protein</fullName>
    </submittedName>
</protein>
<comment type="caution">
    <text evidence="2">The sequence shown here is derived from an EMBL/GenBank/DDBJ whole genome shotgun (WGS) entry which is preliminary data.</text>
</comment>
<gene>
    <name evidence="2" type="ORF">DB88DRAFT_546944</name>
</gene>
<dbReference type="EMBL" id="JAODAN010000007">
    <property type="protein sequence ID" value="KAK1922865.1"/>
    <property type="molecule type" value="Genomic_DNA"/>
</dbReference>
<feature type="compositionally biased region" description="Basic residues" evidence="1">
    <location>
        <begin position="560"/>
        <end position="585"/>
    </location>
</feature>
<name>A0AAD9CWG4_PAPLA</name>